<sequence>MSQAFIPHGEVGPWSPMEVAAVRPRNSQHAAILRLPTEILVSILRKVIKAGAGYQKAVQLVTSICRHLRTLVFGIPELWGFISMRGSLGPLFLERCQGNPISVVPYFMEGDAEGNERILRCLNYWRGMQNLHLTRLEVVEFCGSFGEFLAVRWIFNYPMPKLETLTLASGALVTSDVVPLEDDADLWNINPITQRTLKEVHLQQVFVPWTSNIFYGLSTLHLDYRKFIPGAISITMDAFLEVLSHSPRLESCSLHFALPQCYDEEFLRNVRPTRTVVLAFLEGLALFDKTLNVAYLLRHIRYPPAAKVLLKVDTPPNELEGLLSILCPTNSPIFDAPSQISFQRVSVIESRPALEIGCTKIQYLDEWAEILGPNDITYTTFTLLLVEAIHRAGPSIRHLKISLGCELVMQPAVLKEILGRLPNLEVLSYAPGEDAVHDWPAFWDILCQTGENGLICQSLRTLRVVTTKEGVTPDVVACVVARWRLERPLGVFQLRVLNLDRSLASQMIARLRPFVGQLVLEVIEESKVVRLT</sequence>
<dbReference type="Proteomes" id="UP000736335">
    <property type="component" value="Unassembled WGS sequence"/>
</dbReference>
<protein>
    <recommendedName>
        <fullName evidence="3">F-box domain-containing protein</fullName>
    </recommendedName>
</protein>
<dbReference type="EMBL" id="WIUZ02000023">
    <property type="protein sequence ID" value="KAF9778420.1"/>
    <property type="molecule type" value="Genomic_DNA"/>
</dbReference>
<proteinExistence type="predicted"/>
<keyword evidence="2" id="KW-1185">Reference proteome</keyword>
<comment type="caution">
    <text evidence="1">The sequence shown here is derived from an EMBL/GenBank/DDBJ whole genome shotgun (WGS) entry which is preliminary data.</text>
</comment>
<evidence type="ECO:0008006" key="3">
    <source>
        <dbReference type="Google" id="ProtNLM"/>
    </source>
</evidence>
<evidence type="ECO:0000313" key="2">
    <source>
        <dbReference type="Proteomes" id="UP000736335"/>
    </source>
</evidence>
<dbReference type="AlphaFoldDB" id="A0A9P6H338"/>
<organism evidence="1 2">
    <name type="scientific">Thelephora terrestris</name>
    <dbReference type="NCBI Taxonomy" id="56493"/>
    <lineage>
        <taxon>Eukaryota</taxon>
        <taxon>Fungi</taxon>
        <taxon>Dikarya</taxon>
        <taxon>Basidiomycota</taxon>
        <taxon>Agaricomycotina</taxon>
        <taxon>Agaricomycetes</taxon>
        <taxon>Thelephorales</taxon>
        <taxon>Thelephoraceae</taxon>
        <taxon>Thelephora</taxon>
    </lineage>
</organism>
<name>A0A9P6H338_9AGAM</name>
<dbReference type="OrthoDB" id="3181669at2759"/>
<gene>
    <name evidence="1" type="ORF">BJ322DRAFT_1114242</name>
</gene>
<reference evidence="1" key="2">
    <citation type="submission" date="2020-11" db="EMBL/GenBank/DDBJ databases">
        <authorList>
            <consortium name="DOE Joint Genome Institute"/>
            <person name="Kuo A."/>
            <person name="Miyauchi S."/>
            <person name="Kiss E."/>
            <person name="Drula E."/>
            <person name="Kohler A."/>
            <person name="Sanchez-Garcia M."/>
            <person name="Andreopoulos B."/>
            <person name="Barry K.W."/>
            <person name="Bonito G."/>
            <person name="Buee M."/>
            <person name="Carver A."/>
            <person name="Chen C."/>
            <person name="Cichocki N."/>
            <person name="Clum A."/>
            <person name="Culley D."/>
            <person name="Crous P.W."/>
            <person name="Fauchery L."/>
            <person name="Girlanda M."/>
            <person name="Hayes R."/>
            <person name="Keri Z."/>
            <person name="Labutti K."/>
            <person name="Lipzen A."/>
            <person name="Lombard V."/>
            <person name="Magnuson J."/>
            <person name="Maillard F."/>
            <person name="Morin E."/>
            <person name="Murat C."/>
            <person name="Nolan M."/>
            <person name="Ohm R."/>
            <person name="Pangilinan J."/>
            <person name="Pereira M."/>
            <person name="Perotto S."/>
            <person name="Peter M."/>
            <person name="Riley R."/>
            <person name="Sitrit Y."/>
            <person name="Stielow B."/>
            <person name="Szollosi G."/>
            <person name="Zifcakova L."/>
            <person name="Stursova M."/>
            <person name="Spatafora J.W."/>
            <person name="Tedersoo L."/>
            <person name="Vaario L.-M."/>
            <person name="Yamada A."/>
            <person name="Yan M."/>
            <person name="Wang P."/>
            <person name="Xu J."/>
            <person name="Bruns T."/>
            <person name="Baldrian P."/>
            <person name="Vilgalys R."/>
            <person name="Henrissat B."/>
            <person name="Grigoriev I.V."/>
            <person name="Hibbett D."/>
            <person name="Nagy L.G."/>
            <person name="Martin F.M."/>
        </authorList>
    </citation>
    <scope>NUCLEOTIDE SEQUENCE</scope>
    <source>
        <strain evidence="1">UH-Tt-Lm1</strain>
    </source>
</reference>
<reference evidence="1" key="1">
    <citation type="journal article" date="2020" name="Nat. Commun.">
        <title>Large-scale genome sequencing of mycorrhizal fungi provides insights into the early evolution of symbiotic traits.</title>
        <authorList>
            <person name="Miyauchi S."/>
            <person name="Kiss E."/>
            <person name="Kuo A."/>
            <person name="Drula E."/>
            <person name="Kohler A."/>
            <person name="Sanchez-Garcia M."/>
            <person name="Morin E."/>
            <person name="Andreopoulos B."/>
            <person name="Barry K.W."/>
            <person name="Bonito G."/>
            <person name="Buee M."/>
            <person name="Carver A."/>
            <person name="Chen C."/>
            <person name="Cichocki N."/>
            <person name="Clum A."/>
            <person name="Culley D."/>
            <person name="Crous P.W."/>
            <person name="Fauchery L."/>
            <person name="Girlanda M."/>
            <person name="Hayes R.D."/>
            <person name="Keri Z."/>
            <person name="LaButti K."/>
            <person name="Lipzen A."/>
            <person name="Lombard V."/>
            <person name="Magnuson J."/>
            <person name="Maillard F."/>
            <person name="Murat C."/>
            <person name="Nolan M."/>
            <person name="Ohm R.A."/>
            <person name="Pangilinan J."/>
            <person name="Pereira M.F."/>
            <person name="Perotto S."/>
            <person name="Peter M."/>
            <person name="Pfister S."/>
            <person name="Riley R."/>
            <person name="Sitrit Y."/>
            <person name="Stielow J.B."/>
            <person name="Szollosi G."/>
            <person name="Zifcakova L."/>
            <person name="Stursova M."/>
            <person name="Spatafora J.W."/>
            <person name="Tedersoo L."/>
            <person name="Vaario L.M."/>
            <person name="Yamada A."/>
            <person name="Yan M."/>
            <person name="Wang P."/>
            <person name="Xu J."/>
            <person name="Bruns T."/>
            <person name="Baldrian P."/>
            <person name="Vilgalys R."/>
            <person name="Dunand C."/>
            <person name="Henrissat B."/>
            <person name="Grigoriev I.V."/>
            <person name="Hibbett D."/>
            <person name="Nagy L.G."/>
            <person name="Martin F.M."/>
        </authorList>
    </citation>
    <scope>NUCLEOTIDE SEQUENCE</scope>
    <source>
        <strain evidence="1">UH-Tt-Lm1</strain>
    </source>
</reference>
<accession>A0A9P6H338</accession>
<evidence type="ECO:0000313" key="1">
    <source>
        <dbReference type="EMBL" id="KAF9778420.1"/>
    </source>
</evidence>